<evidence type="ECO:0000313" key="4">
    <source>
        <dbReference type="EMBL" id="RTQ50093.1"/>
    </source>
</evidence>
<dbReference type="OrthoDB" id="9784101at2"/>
<reference evidence="4 5" key="1">
    <citation type="submission" date="2018-12" db="EMBL/GenBank/DDBJ databases">
        <title>Hymenobacter gummosus sp. nov., isolated from a spring.</title>
        <authorList>
            <person name="Nie L."/>
        </authorList>
    </citation>
    <scope>NUCLEOTIDE SEQUENCE [LARGE SCALE GENOMIC DNA]</scope>
    <source>
        <strain evidence="4 5">KCTC 52166</strain>
    </source>
</reference>
<gene>
    <name evidence="4" type="ORF">EJV47_10670</name>
</gene>
<organism evidence="4 5">
    <name type="scientific">Hymenobacter gummosus</name>
    <dbReference type="NCBI Taxonomy" id="1776032"/>
    <lineage>
        <taxon>Bacteria</taxon>
        <taxon>Pseudomonadati</taxon>
        <taxon>Bacteroidota</taxon>
        <taxon>Cytophagia</taxon>
        <taxon>Cytophagales</taxon>
        <taxon>Hymenobacteraceae</taxon>
        <taxon>Hymenobacter</taxon>
    </lineage>
</organism>
<keyword evidence="4" id="KW-0489">Methyltransferase</keyword>
<dbReference type="GO" id="GO:0032259">
    <property type="term" value="P:methylation"/>
    <property type="evidence" value="ECO:0007669"/>
    <property type="project" value="UniProtKB-KW"/>
</dbReference>
<dbReference type="PANTHER" id="PTHR43861">
    <property type="entry name" value="TRANS-ACONITATE 2-METHYLTRANSFERASE-RELATED"/>
    <property type="match status" value="1"/>
</dbReference>
<protein>
    <submittedName>
        <fullName evidence="4">Class I SAM-dependent methyltransferase</fullName>
    </submittedName>
</protein>
<dbReference type="PROSITE" id="PS51257">
    <property type="entry name" value="PROKAR_LIPOPROTEIN"/>
    <property type="match status" value="1"/>
</dbReference>
<evidence type="ECO:0000313" key="5">
    <source>
        <dbReference type="Proteomes" id="UP000282184"/>
    </source>
</evidence>
<proteinExistence type="predicted"/>
<feature type="signal peptide" evidence="2">
    <location>
        <begin position="1"/>
        <end position="23"/>
    </location>
</feature>
<dbReference type="Gene3D" id="3.40.50.150">
    <property type="entry name" value="Vaccinia Virus protein VP39"/>
    <property type="match status" value="1"/>
</dbReference>
<dbReference type="CDD" id="cd02440">
    <property type="entry name" value="AdoMet_MTases"/>
    <property type="match status" value="1"/>
</dbReference>
<dbReference type="AlphaFoldDB" id="A0A431U3B7"/>
<dbReference type="GO" id="GO:0008168">
    <property type="term" value="F:methyltransferase activity"/>
    <property type="evidence" value="ECO:0007669"/>
    <property type="project" value="UniProtKB-KW"/>
</dbReference>
<dbReference type="InterPro" id="IPR041698">
    <property type="entry name" value="Methyltransf_25"/>
</dbReference>
<dbReference type="SUPFAM" id="SSF53335">
    <property type="entry name" value="S-adenosyl-L-methionine-dependent methyltransferases"/>
    <property type="match status" value="1"/>
</dbReference>
<dbReference type="Pfam" id="PF13649">
    <property type="entry name" value="Methyltransf_25"/>
    <property type="match status" value="1"/>
</dbReference>
<sequence length="260" mass="28913">MLTSLRFRLPVLPSLLLLPALLAACTQTPIVESNAGLIAQRRLGAAPDSAGYQRKAPQDPNGIGKYYMGRQIAHVMGHDAAGWLERPGRQEQEGTDLLLRALHLKPTDVVADLGAGTGYFTFLMSPLVPQGRVLAVDIQPEMLAKVRAVSAERKITNVEPVQGTVRNPNLPVGTLDLVLIVDAYHEFDHPREMMRNVRNALKPGGRVALVEYRAEDSEVPIKRIHRMSEEQARREMEAVGLRFVENNKSLPQQHLLIFQR</sequence>
<dbReference type="RefSeq" id="WP_126693143.1">
    <property type="nucleotide sequence ID" value="NZ_RXOF01000005.1"/>
</dbReference>
<keyword evidence="2" id="KW-0732">Signal</keyword>
<evidence type="ECO:0000256" key="2">
    <source>
        <dbReference type="SAM" id="SignalP"/>
    </source>
</evidence>
<feature type="domain" description="Methyltransferase" evidence="3">
    <location>
        <begin position="110"/>
        <end position="205"/>
    </location>
</feature>
<evidence type="ECO:0000256" key="1">
    <source>
        <dbReference type="ARBA" id="ARBA00022679"/>
    </source>
</evidence>
<comment type="caution">
    <text evidence="4">The sequence shown here is derived from an EMBL/GenBank/DDBJ whole genome shotgun (WGS) entry which is preliminary data.</text>
</comment>
<dbReference type="InterPro" id="IPR029063">
    <property type="entry name" value="SAM-dependent_MTases_sf"/>
</dbReference>
<dbReference type="Proteomes" id="UP000282184">
    <property type="component" value="Unassembled WGS sequence"/>
</dbReference>
<name>A0A431U3B7_9BACT</name>
<accession>A0A431U3B7</accession>
<evidence type="ECO:0000259" key="3">
    <source>
        <dbReference type="Pfam" id="PF13649"/>
    </source>
</evidence>
<keyword evidence="1 4" id="KW-0808">Transferase</keyword>
<feature type="chain" id="PRO_5019551093" evidence="2">
    <location>
        <begin position="24"/>
        <end position="260"/>
    </location>
</feature>
<keyword evidence="5" id="KW-1185">Reference proteome</keyword>
<dbReference type="EMBL" id="RXOF01000005">
    <property type="protein sequence ID" value="RTQ50093.1"/>
    <property type="molecule type" value="Genomic_DNA"/>
</dbReference>